<proteinExistence type="predicted"/>
<organism evidence="4 5">
    <name type="scientific">Mycena metata</name>
    <dbReference type="NCBI Taxonomy" id="1033252"/>
    <lineage>
        <taxon>Eukaryota</taxon>
        <taxon>Fungi</taxon>
        <taxon>Dikarya</taxon>
        <taxon>Basidiomycota</taxon>
        <taxon>Agaricomycotina</taxon>
        <taxon>Agaricomycetes</taxon>
        <taxon>Agaricomycetidae</taxon>
        <taxon>Agaricales</taxon>
        <taxon>Marasmiineae</taxon>
        <taxon>Mycenaceae</taxon>
        <taxon>Mycena</taxon>
    </lineage>
</organism>
<accession>A0AAD7I788</accession>
<dbReference type="Gene3D" id="3.30.160.60">
    <property type="entry name" value="Classic Zinc Finger"/>
    <property type="match status" value="1"/>
</dbReference>
<feature type="compositionally biased region" description="Pro residues" evidence="2">
    <location>
        <begin position="194"/>
        <end position="207"/>
    </location>
</feature>
<name>A0AAD7I788_9AGAR</name>
<dbReference type="AlphaFoldDB" id="A0AAD7I788"/>
<evidence type="ECO:0000259" key="3">
    <source>
        <dbReference type="PROSITE" id="PS50157"/>
    </source>
</evidence>
<evidence type="ECO:0000313" key="5">
    <source>
        <dbReference type="Proteomes" id="UP001215598"/>
    </source>
</evidence>
<dbReference type="PROSITE" id="PS00028">
    <property type="entry name" value="ZINC_FINGER_C2H2_1"/>
    <property type="match status" value="2"/>
</dbReference>
<gene>
    <name evidence="4" type="ORF">B0H16DRAFT_1466559</name>
</gene>
<evidence type="ECO:0000256" key="2">
    <source>
        <dbReference type="SAM" id="MobiDB-lite"/>
    </source>
</evidence>
<reference evidence="4" key="1">
    <citation type="submission" date="2023-03" db="EMBL/GenBank/DDBJ databases">
        <title>Massive genome expansion in bonnet fungi (Mycena s.s.) driven by repeated elements and novel gene families across ecological guilds.</title>
        <authorList>
            <consortium name="Lawrence Berkeley National Laboratory"/>
            <person name="Harder C.B."/>
            <person name="Miyauchi S."/>
            <person name="Viragh M."/>
            <person name="Kuo A."/>
            <person name="Thoen E."/>
            <person name="Andreopoulos B."/>
            <person name="Lu D."/>
            <person name="Skrede I."/>
            <person name="Drula E."/>
            <person name="Henrissat B."/>
            <person name="Morin E."/>
            <person name="Kohler A."/>
            <person name="Barry K."/>
            <person name="LaButti K."/>
            <person name="Morin E."/>
            <person name="Salamov A."/>
            <person name="Lipzen A."/>
            <person name="Mereny Z."/>
            <person name="Hegedus B."/>
            <person name="Baldrian P."/>
            <person name="Stursova M."/>
            <person name="Weitz H."/>
            <person name="Taylor A."/>
            <person name="Grigoriev I.V."/>
            <person name="Nagy L.G."/>
            <person name="Martin F."/>
            <person name="Kauserud H."/>
        </authorList>
    </citation>
    <scope>NUCLEOTIDE SEQUENCE</scope>
    <source>
        <strain evidence="4">CBHHK182m</strain>
    </source>
</reference>
<feature type="region of interest" description="Disordered" evidence="2">
    <location>
        <begin position="185"/>
        <end position="219"/>
    </location>
</feature>
<keyword evidence="1" id="KW-0862">Zinc</keyword>
<dbReference type="PROSITE" id="PS50157">
    <property type="entry name" value="ZINC_FINGER_C2H2_2"/>
    <property type="match status" value="1"/>
</dbReference>
<dbReference type="InterPro" id="IPR013087">
    <property type="entry name" value="Znf_C2H2_type"/>
</dbReference>
<dbReference type="GO" id="GO:0008270">
    <property type="term" value="F:zinc ion binding"/>
    <property type="evidence" value="ECO:0007669"/>
    <property type="project" value="UniProtKB-KW"/>
</dbReference>
<protein>
    <recommendedName>
        <fullName evidence="3">C2H2-type domain-containing protein</fullName>
    </recommendedName>
</protein>
<dbReference type="EMBL" id="JARKIB010000120">
    <property type="protein sequence ID" value="KAJ7736665.1"/>
    <property type="molecule type" value="Genomic_DNA"/>
</dbReference>
<dbReference type="Proteomes" id="UP001215598">
    <property type="component" value="Unassembled WGS sequence"/>
</dbReference>
<dbReference type="SMART" id="SM00355">
    <property type="entry name" value="ZnF_C2H2"/>
    <property type="match status" value="3"/>
</dbReference>
<comment type="caution">
    <text evidence="4">The sequence shown here is derived from an EMBL/GenBank/DDBJ whole genome shotgun (WGS) entry which is preliminary data.</text>
</comment>
<sequence length="313" mass="34864">MPLTLPIDALANMQVLFKVDSKTGAFTFDMLPARPLDLDDSVLASDMRLHLRAASDSSGVTLTLSLSGRECDEEQVELGHNEIQNESKGCTLEPQTLDFFAKYCPPSAFTAPDLSFEMPEPTCADAFNRYFNALNGEPTEKGNFGSDFPYVDAADLWHGAVDSKNIGVTASREGVVATYPLPSELILGPDDSDTPPPVESPNSPPSKLPRDHSPLRSSLRCPEPSCARYFKSKYTLSKHVKAHEPKLSNFFRCTMGCTMHFSRKHDRLRHEVNRHGRICDWECKMCLGFFSSEVSLKKHRCKRAGVARWICES</sequence>
<evidence type="ECO:0000313" key="4">
    <source>
        <dbReference type="EMBL" id="KAJ7736665.1"/>
    </source>
</evidence>
<feature type="domain" description="C2H2-type" evidence="3">
    <location>
        <begin position="219"/>
        <end position="248"/>
    </location>
</feature>
<keyword evidence="1" id="KW-0863">Zinc-finger</keyword>
<keyword evidence="1" id="KW-0479">Metal-binding</keyword>
<evidence type="ECO:0000256" key="1">
    <source>
        <dbReference type="PROSITE-ProRule" id="PRU00042"/>
    </source>
</evidence>
<keyword evidence="5" id="KW-1185">Reference proteome</keyword>